<evidence type="ECO:0000313" key="2">
    <source>
        <dbReference type="EMBL" id="HHM44106.1"/>
    </source>
</evidence>
<feature type="region of interest" description="Disordered" evidence="1">
    <location>
        <begin position="38"/>
        <end position="62"/>
    </location>
</feature>
<sequence>MAAGKAGELALPFTRDGLHAGAGQPVGALAAGLPAVLHRGDENTPGRGVVGGQGPRRRAPAS</sequence>
<dbReference type="EMBL" id="DRXH01000076">
    <property type="protein sequence ID" value="HHM44106.1"/>
    <property type="molecule type" value="Genomic_DNA"/>
</dbReference>
<dbReference type="AlphaFoldDB" id="A0A7J3VTQ6"/>
<proteinExistence type="predicted"/>
<comment type="caution">
    <text evidence="2">The sequence shown here is derived from an EMBL/GenBank/DDBJ whole genome shotgun (WGS) entry which is preliminary data.</text>
</comment>
<name>A0A7J3VTQ6_CALS0</name>
<evidence type="ECO:0000256" key="1">
    <source>
        <dbReference type="SAM" id="MobiDB-lite"/>
    </source>
</evidence>
<gene>
    <name evidence="2" type="ORF">ENM31_02250</name>
</gene>
<protein>
    <submittedName>
        <fullName evidence="2">Uncharacterized protein</fullName>
    </submittedName>
</protein>
<accession>A0A7J3VTQ6</accession>
<organism evidence="2">
    <name type="scientific">Caldiarchaeum subterraneum</name>
    <dbReference type="NCBI Taxonomy" id="311458"/>
    <lineage>
        <taxon>Archaea</taxon>
        <taxon>Nitrososphaerota</taxon>
        <taxon>Candidatus Caldarchaeales</taxon>
        <taxon>Candidatus Caldarchaeaceae</taxon>
        <taxon>Candidatus Caldarchaeum</taxon>
    </lineage>
</organism>
<reference evidence="2" key="1">
    <citation type="journal article" date="2020" name="mSystems">
        <title>Genome- and Community-Level Interaction Insights into Carbon Utilization and Element Cycling Functions of Hydrothermarchaeota in Hydrothermal Sediment.</title>
        <authorList>
            <person name="Zhou Z."/>
            <person name="Liu Y."/>
            <person name="Xu W."/>
            <person name="Pan J."/>
            <person name="Luo Z.H."/>
            <person name="Li M."/>
        </authorList>
    </citation>
    <scope>NUCLEOTIDE SEQUENCE [LARGE SCALE GENOMIC DNA]</scope>
    <source>
        <strain evidence="2">SpSt-1074</strain>
    </source>
</reference>